<keyword evidence="2" id="KW-1185">Reference proteome</keyword>
<organism evidence="1 2">
    <name type="scientific">Gossypium arboreum</name>
    <name type="common">Tree cotton</name>
    <name type="synonym">Gossypium nanking</name>
    <dbReference type="NCBI Taxonomy" id="29729"/>
    <lineage>
        <taxon>Eukaryota</taxon>
        <taxon>Viridiplantae</taxon>
        <taxon>Streptophyta</taxon>
        <taxon>Embryophyta</taxon>
        <taxon>Tracheophyta</taxon>
        <taxon>Spermatophyta</taxon>
        <taxon>Magnoliopsida</taxon>
        <taxon>eudicotyledons</taxon>
        <taxon>Gunneridae</taxon>
        <taxon>Pentapetalae</taxon>
        <taxon>rosids</taxon>
        <taxon>malvids</taxon>
        <taxon>Malvales</taxon>
        <taxon>Malvaceae</taxon>
        <taxon>Malvoideae</taxon>
        <taxon>Gossypium</taxon>
    </lineage>
</organism>
<dbReference type="Proteomes" id="UP000032142">
    <property type="component" value="Unassembled WGS sequence"/>
</dbReference>
<sequence length="167" mass="18732">MNYEIAAKLAQKSRDVGAIDHTITSSFWYSRFKCFERGMYRDLVGAETRASHGRVRDTGHGHGHVPSCVKTLVGRVIHTGLQHGHVKRSHGRVALPHGHMPLVTLKFFKVFKSVWFIPELFLKRVLGLSSNASYPVSAWDTSKGFYISWYQSCGLVDSQTNVASVQV</sequence>
<dbReference type="AlphaFoldDB" id="A0A0B0P1U2"/>
<gene>
    <name evidence="1" type="ORF">F383_25314</name>
</gene>
<proteinExistence type="predicted"/>
<evidence type="ECO:0000313" key="1">
    <source>
        <dbReference type="EMBL" id="KHG18842.1"/>
    </source>
</evidence>
<evidence type="ECO:0000313" key="2">
    <source>
        <dbReference type="Proteomes" id="UP000032142"/>
    </source>
</evidence>
<accession>A0A0B0P1U2</accession>
<dbReference type="EMBL" id="KN411516">
    <property type="protein sequence ID" value="KHG18842.1"/>
    <property type="molecule type" value="Genomic_DNA"/>
</dbReference>
<protein>
    <submittedName>
        <fullName evidence="1">Uncharacterized protein</fullName>
    </submittedName>
</protein>
<reference evidence="2" key="1">
    <citation type="submission" date="2014-09" db="EMBL/GenBank/DDBJ databases">
        <authorList>
            <person name="Mudge J."/>
            <person name="Ramaraj T."/>
            <person name="Lindquist I.E."/>
            <person name="Bharti A.K."/>
            <person name="Sundararajan A."/>
            <person name="Cameron C.T."/>
            <person name="Woodward J.E."/>
            <person name="May G.D."/>
            <person name="Brubaker C."/>
            <person name="Broadhvest J."/>
            <person name="Wilkins T.A."/>
        </authorList>
    </citation>
    <scope>NUCLEOTIDE SEQUENCE</scope>
    <source>
        <strain evidence="2">cv. AKA8401</strain>
    </source>
</reference>
<name>A0A0B0P1U2_GOSAR</name>